<comment type="caution">
    <text evidence="1">The sequence shown here is derived from an EMBL/GenBank/DDBJ whole genome shotgun (WGS) entry which is preliminary data.</text>
</comment>
<evidence type="ECO:0000313" key="1">
    <source>
        <dbReference type="EMBL" id="KAK8976502.1"/>
    </source>
</evidence>
<dbReference type="EMBL" id="JBBPBN010000129">
    <property type="protein sequence ID" value="KAK8976502.1"/>
    <property type="molecule type" value="Genomic_DNA"/>
</dbReference>
<reference evidence="1 2" key="1">
    <citation type="journal article" date="2024" name="G3 (Bethesda)">
        <title>Genome assembly of Hibiscus sabdariffa L. provides insights into metabolisms of medicinal natural products.</title>
        <authorList>
            <person name="Kim T."/>
        </authorList>
    </citation>
    <scope>NUCLEOTIDE SEQUENCE [LARGE SCALE GENOMIC DNA]</scope>
    <source>
        <strain evidence="1">TK-2024</strain>
        <tissue evidence="1">Old leaves</tissue>
    </source>
</reference>
<accession>A0ABR2NKK0</accession>
<keyword evidence="2" id="KW-1185">Reference proteome</keyword>
<protein>
    <submittedName>
        <fullName evidence="1">Uncharacterized protein</fullName>
    </submittedName>
</protein>
<evidence type="ECO:0000313" key="2">
    <source>
        <dbReference type="Proteomes" id="UP001396334"/>
    </source>
</evidence>
<dbReference type="InterPro" id="IPR045167">
    <property type="entry name" value="Hobbit"/>
</dbReference>
<dbReference type="PANTHER" id="PTHR15678:SF6">
    <property type="entry name" value="BRIDGE-LIKE LIPID TRANSFER PROTEIN FAMILY MEMBER 2"/>
    <property type="match status" value="1"/>
</dbReference>
<dbReference type="PANTHER" id="PTHR15678">
    <property type="entry name" value="ANTIGEN MLAA-22-RELATED"/>
    <property type="match status" value="1"/>
</dbReference>
<name>A0ABR2NKK0_9ROSI</name>
<organism evidence="1 2">
    <name type="scientific">Hibiscus sabdariffa</name>
    <name type="common">roselle</name>
    <dbReference type="NCBI Taxonomy" id="183260"/>
    <lineage>
        <taxon>Eukaryota</taxon>
        <taxon>Viridiplantae</taxon>
        <taxon>Streptophyta</taxon>
        <taxon>Embryophyta</taxon>
        <taxon>Tracheophyta</taxon>
        <taxon>Spermatophyta</taxon>
        <taxon>Magnoliopsida</taxon>
        <taxon>eudicotyledons</taxon>
        <taxon>Gunneridae</taxon>
        <taxon>Pentapetalae</taxon>
        <taxon>rosids</taxon>
        <taxon>malvids</taxon>
        <taxon>Malvales</taxon>
        <taxon>Malvaceae</taxon>
        <taxon>Malvoideae</taxon>
        <taxon>Hibiscus</taxon>
    </lineage>
</organism>
<dbReference type="Pfam" id="PF10344">
    <property type="entry name" value="Hobbit"/>
    <property type="match status" value="1"/>
</dbReference>
<dbReference type="Proteomes" id="UP001396334">
    <property type="component" value="Unassembled WGS sequence"/>
</dbReference>
<sequence length="223" mass="25952">MDWDCDSGYPMNQYLFAFPMEGKSREKVFDSFKFTALSLRFDVSLKPKQSDSSVNEPHCKSEVASPTVSFNVHDLAWLVKFGNLMALPPYKICLFVQFSRFAVSRIPRSWNLTLDRVMTETMFRLDISPTCIKYKTFAEDDPAKGLTFTTTKFKVEVCSSRGKQKFTFECLREPLDLVYIGLLDLHLLKAFINKEDSILMKHPDEEFFFMSSDYLWMAEKINE</sequence>
<gene>
    <name evidence="1" type="ORF">V6N11_047352</name>
</gene>
<proteinExistence type="predicted"/>